<dbReference type="InterPro" id="IPR003593">
    <property type="entry name" value="AAA+_ATPase"/>
</dbReference>
<protein>
    <submittedName>
        <fullName evidence="2">DUF2075 domain-containing protein</fullName>
    </submittedName>
</protein>
<feature type="domain" description="AAA+ ATPase" evidence="1">
    <location>
        <begin position="242"/>
        <end position="372"/>
    </location>
</feature>
<evidence type="ECO:0000259" key="1">
    <source>
        <dbReference type="SMART" id="SM00382"/>
    </source>
</evidence>
<dbReference type="InterPro" id="IPR018647">
    <property type="entry name" value="SLFN_3-like_DNA/RNA_helicase"/>
</dbReference>
<proteinExistence type="predicted"/>
<organism evidence="2 3">
    <name type="scientific">Corynebacterium kalidii</name>
    <dbReference type="NCBI Taxonomy" id="2931982"/>
    <lineage>
        <taxon>Bacteria</taxon>
        <taxon>Bacillati</taxon>
        <taxon>Actinomycetota</taxon>
        <taxon>Actinomycetes</taxon>
        <taxon>Mycobacteriales</taxon>
        <taxon>Corynebacteriaceae</taxon>
        <taxon>Corynebacterium</taxon>
    </lineage>
</organism>
<keyword evidence="3" id="KW-1185">Reference proteome</keyword>
<dbReference type="Gene3D" id="3.40.50.300">
    <property type="entry name" value="P-loop containing nucleotide triphosphate hydrolases"/>
    <property type="match status" value="1"/>
</dbReference>
<reference evidence="2" key="1">
    <citation type="submission" date="2022-04" db="EMBL/GenBank/DDBJ databases">
        <title>Corynebacterium kalidii LD5P10.</title>
        <authorList>
            <person name="Sun J.Q."/>
        </authorList>
    </citation>
    <scope>NUCLEOTIDE SEQUENCE</scope>
    <source>
        <strain evidence="2">LD5P10</strain>
    </source>
</reference>
<dbReference type="SUPFAM" id="SSF52540">
    <property type="entry name" value="P-loop containing nucleoside triphosphate hydrolases"/>
    <property type="match status" value="1"/>
</dbReference>
<evidence type="ECO:0000313" key="2">
    <source>
        <dbReference type="EMBL" id="MCJ7859486.1"/>
    </source>
</evidence>
<name>A0A9X1WQK4_9CORY</name>
<dbReference type="InterPro" id="IPR027417">
    <property type="entry name" value="P-loop_NTPase"/>
</dbReference>
<accession>A0A9X1WQK4</accession>
<dbReference type="AlphaFoldDB" id="A0A9X1WQK4"/>
<dbReference type="EMBL" id="JALIEA010000017">
    <property type="protein sequence ID" value="MCJ7859486.1"/>
    <property type="molecule type" value="Genomic_DNA"/>
</dbReference>
<evidence type="ECO:0000313" key="3">
    <source>
        <dbReference type="Proteomes" id="UP001139207"/>
    </source>
</evidence>
<sequence>MTRSAHATGLGRVSPAEQRSWAASIPALASVLDRAGLGAVPVLLEYQLPLTSKRVDAVIAGTHPTTGEPSYVVVELKQWSRASLFESSPELVEVPGAPGPPRSHPVLQVDDYRSYLTGFATVLADHPERVHGAAYLHNVSSHRDIDDMWTVHSDAVPESATRMFTGADIGAFSDFLTSRLAPTGDPVPADDLMNTGFAPSRQLLSHAAAEIREREEFVLLDRQHDAVRLVLHQVTAAHQADHKRVIVVSGGPGSGKSVVALSLLGELARAGRRVLHATGSNAFTQTLRKVAGHRSRETQQLFKYFNSFQEEEKHALDVLIADESHRIRETSTSRYSPARLRARKRPQLDELIDVARVPVFLLDEKQVVRPGELGSLYEITRFAEDKGLEVIHIELGEQFRCGGSLAYTNWVEDLLQLEDGADAPAGNTGATDGSLRDDVDYVGVQGVVRRTSDGEDPPVLPPDPHISVTVADSPQQMESMLRDKMAQGYSARMSAGFCWRWSKPKKGDHELVDDVQLGDWSRPWNNPEDRRVGDAPPRFRWATAGGGFEQIGCIYTAQGFEYDWSGVIIGPDLVWRDGGFMTVRTRNVDPGLAKKDLTDDEFDVLVRHVYKVLLTRGMQGTVIYSPDRQTRDALKHLVSGQNGEVA</sequence>
<comment type="caution">
    <text evidence="2">The sequence shown here is derived from an EMBL/GenBank/DDBJ whole genome shotgun (WGS) entry which is preliminary data.</text>
</comment>
<gene>
    <name evidence="2" type="ORF">MUN33_12315</name>
</gene>
<dbReference type="SMART" id="SM00382">
    <property type="entry name" value="AAA"/>
    <property type="match status" value="1"/>
</dbReference>
<dbReference type="Proteomes" id="UP001139207">
    <property type="component" value="Unassembled WGS sequence"/>
</dbReference>
<dbReference type="Pfam" id="PF09848">
    <property type="entry name" value="SLFN-g3_helicase"/>
    <property type="match status" value="1"/>
</dbReference>